<accession>A0A9D4NKV6</accession>
<dbReference type="AlphaFoldDB" id="A0A9D4NKV6"/>
<protein>
    <submittedName>
        <fullName evidence="2">Uncharacterized protein</fullName>
    </submittedName>
</protein>
<gene>
    <name evidence="2" type="ORF">DPMN_019689</name>
</gene>
<dbReference type="Proteomes" id="UP000828390">
    <property type="component" value="Unassembled WGS sequence"/>
</dbReference>
<organism evidence="2 3">
    <name type="scientific">Dreissena polymorpha</name>
    <name type="common">Zebra mussel</name>
    <name type="synonym">Mytilus polymorpha</name>
    <dbReference type="NCBI Taxonomy" id="45954"/>
    <lineage>
        <taxon>Eukaryota</taxon>
        <taxon>Metazoa</taxon>
        <taxon>Spiralia</taxon>
        <taxon>Lophotrochozoa</taxon>
        <taxon>Mollusca</taxon>
        <taxon>Bivalvia</taxon>
        <taxon>Autobranchia</taxon>
        <taxon>Heteroconchia</taxon>
        <taxon>Euheterodonta</taxon>
        <taxon>Imparidentia</taxon>
        <taxon>Neoheterodontei</taxon>
        <taxon>Myida</taxon>
        <taxon>Dreissenoidea</taxon>
        <taxon>Dreissenidae</taxon>
        <taxon>Dreissena</taxon>
    </lineage>
</organism>
<dbReference type="EMBL" id="JAIWYP010000001">
    <property type="protein sequence ID" value="KAH3895524.1"/>
    <property type="molecule type" value="Genomic_DNA"/>
</dbReference>
<evidence type="ECO:0000313" key="3">
    <source>
        <dbReference type="Proteomes" id="UP000828390"/>
    </source>
</evidence>
<evidence type="ECO:0000256" key="1">
    <source>
        <dbReference type="SAM" id="MobiDB-lite"/>
    </source>
</evidence>
<proteinExistence type="predicted"/>
<feature type="region of interest" description="Disordered" evidence="1">
    <location>
        <begin position="1"/>
        <end position="32"/>
    </location>
</feature>
<reference evidence="2" key="2">
    <citation type="submission" date="2020-11" db="EMBL/GenBank/DDBJ databases">
        <authorList>
            <person name="McCartney M.A."/>
            <person name="Auch B."/>
            <person name="Kono T."/>
            <person name="Mallez S."/>
            <person name="Becker A."/>
            <person name="Gohl D.M."/>
            <person name="Silverstein K.A.T."/>
            <person name="Koren S."/>
            <person name="Bechman K.B."/>
            <person name="Herman A."/>
            <person name="Abrahante J.E."/>
            <person name="Garbe J."/>
        </authorList>
    </citation>
    <scope>NUCLEOTIDE SEQUENCE</scope>
    <source>
        <strain evidence="2">Duluth1</strain>
        <tissue evidence="2">Whole animal</tissue>
    </source>
</reference>
<name>A0A9D4NKV6_DREPO</name>
<comment type="caution">
    <text evidence="2">The sequence shown here is derived from an EMBL/GenBank/DDBJ whole genome shotgun (WGS) entry which is preliminary data.</text>
</comment>
<feature type="compositionally biased region" description="Basic residues" evidence="1">
    <location>
        <begin position="22"/>
        <end position="32"/>
    </location>
</feature>
<keyword evidence="3" id="KW-1185">Reference proteome</keyword>
<reference evidence="2" key="1">
    <citation type="journal article" date="2019" name="bioRxiv">
        <title>The Genome of the Zebra Mussel, Dreissena polymorpha: A Resource for Invasive Species Research.</title>
        <authorList>
            <person name="McCartney M.A."/>
            <person name="Auch B."/>
            <person name="Kono T."/>
            <person name="Mallez S."/>
            <person name="Zhang Y."/>
            <person name="Obille A."/>
            <person name="Becker A."/>
            <person name="Abrahante J.E."/>
            <person name="Garbe J."/>
            <person name="Badalamenti J.P."/>
            <person name="Herman A."/>
            <person name="Mangelson H."/>
            <person name="Liachko I."/>
            <person name="Sullivan S."/>
            <person name="Sone E.D."/>
            <person name="Koren S."/>
            <person name="Silverstein K.A.T."/>
            <person name="Beckman K.B."/>
            <person name="Gohl D.M."/>
        </authorList>
    </citation>
    <scope>NUCLEOTIDE SEQUENCE</scope>
    <source>
        <strain evidence="2">Duluth1</strain>
        <tissue evidence="2">Whole animal</tissue>
    </source>
</reference>
<evidence type="ECO:0000313" key="2">
    <source>
        <dbReference type="EMBL" id="KAH3895524.1"/>
    </source>
</evidence>
<sequence>MELPPLTMASDARPEWAGAGGHRARAHKDRVRHTGTYRSHSSDFVLNCKITPYLKISYEIFDTTEGLSSNKTRLNCVGGNDLSVNEPRDVTNVSRNRLGEATLESLIRLCLHTERLGEEEVTRIIDKFAEKPRNVEL</sequence>